<dbReference type="EMBL" id="JACJIA010000019">
    <property type="protein sequence ID" value="MBA8956949.1"/>
    <property type="molecule type" value="Genomic_DNA"/>
</dbReference>
<keyword evidence="2" id="KW-1185">Reference proteome</keyword>
<proteinExistence type="predicted"/>
<dbReference type="AlphaFoldDB" id="A0A7W3LZ91"/>
<protein>
    <submittedName>
        <fullName evidence="1">Uncharacterized protein</fullName>
    </submittedName>
</protein>
<evidence type="ECO:0000313" key="1">
    <source>
        <dbReference type="EMBL" id="MBA8956949.1"/>
    </source>
</evidence>
<sequence>MTGQINDRVVYEGETYSLVGEDGEGLFDPADHGLEVRPLSTACWRGFIAEYTVVGDRLLLTEVELGLEDPDTEVFGVRPRGRGHGNPPHTGLEIPVDFTGGLLIGRDFVRDLYVHMGFQAAWKYERVHELTFENGRLVGSVDRSEEAARERAAPPPERPAFDARGFALEWINQTFSRRYR</sequence>
<evidence type="ECO:0000313" key="2">
    <source>
        <dbReference type="Proteomes" id="UP000572680"/>
    </source>
</evidence>
<organism evidence="1 2">
    <name type="scientific">Actinomadura namibiensis</name>
    <dbReference type="NCBI Taxonomy" id="182080"/>
    <lineage>
        <taxon>Bacteria</taxon>
        <taxon>Bacillati</taxon>
        <taxon>Actinomycetota</taxon>
        <taxon>Actinomycetes</taxon>
        <taxon>Streptosporangiales</taxon>
        <taxon>Thermomonosporaceae</taxon>
        <taxon>Actinomadura</taxon>
    </lineage>
</organism>
<gene>
    <name evidence="1" type="ORF">HNR61_008639</name>
</gene>
<comment type="caution">
    <text evidence="1">The sequence shown here is derived from an EMBL/GenBank/DDBJ whole genome shotgun (WGS) entry which is preliminary data.</text>
</comment>
<name>A0A7W3LZ91_ACTNM</name>
<reference evidence="1 2" key="1">
    <citation type="submission" date="2020-08" db="EMBL/GenBank/DDBJ databases">
        <title>Genomic Encyclopedia of Type Strains, Phase IV (KMG-IV): sequencing the most valuable type-strain genomes for metagenomic binning, comparative biology and taxonomic classification.</title>
        <authorList>
            <person name="Goeker M."/>
        </authorList>
    </citation>
    <scope>NUCLEOTIDE SEQUENCE [LARGE SCALE GENOMIC DNA]</scope>
    <source>
        <strain evidence="1 2">DSM 44197</strain>
    </source>
</reference>
<dbReference type="Proteomes" id="UP000572680">
    <property type="component" value="Unassembled WGS sequence"/>
</dbReference>
<accession>A0A7W3LZ91</accession>
<dbReference type="RefSeq" id="WP_182848824.1">
    <property type="nucleotide sequence ID" value="NZ_BAAALP010000017.1"/>
</dbReference>